<dbReference type="Proteomes" id="UP000216752">
    <property type="component" value="Chromosome"/>
</dbReference>
<evidence type="ECO:0000313" key="4">
    <source>
        <dbReference type="Proteomes" id="UP000216752"/>
    </source>
</evidence>
<dbReference type="CDD" id="cd04847">
    <property type="entry name" value="Peptidases_S8_Subtilisin_like_2"/>
    <property type="match status" value="1"/>
</dbReference>
<organism evidence="3 4">
    <name type="scientific">Sporomusa silvacetica DSM 10669</name>
    <dbReference type="NCBI Taxonomy" id="1123289"/>
    <lineage>
        <taxon>Bacteria</taxon>
        <taxon>Bacillati</taxon>
        <taxon>Bacillota</taxon>
        <taxon>Negativicutes</taxon>
        <taxon>Selenomonadales</taxon>
        <taxon>Sporomusaceae</taxon>
        <taxon>Sporomusa</taxon>
    </lineage>
</organism>
<evidence type="ECO:0000256" key="1">
    <source>
        <dbReference type="SAM" id="MobiDB-lite"/>
    </source>
</evidence>
<dbReference type="InterPro" id="IPR036852">
    <property type="entry name" value="Peptidase_S8/S53_dom_sf"/>
</dbReference>
<dbReference type="Pfam" id="PF00082">
    <property type="entry name" value="Peptidase_S8"/>
    <property type="match status" value="1"/>
</dbReference>
<dbReference type="RefSeq" id="WP_094603404.1">
    <property type="nucleotide sequence ID" value="NZ_CP155573.1"/>
</dbReference>
<evidence type="ECO:0000313" key="3">
    <source>
        <dbReference type="EMBL" id="XFO65335.1"/>
    </source>
</evidence>
<feature type="domain" description="Peptidase S8/S53" evidence="2">
    <location>
        <begin position="317"/>
        <end position="635"/>
    </location>
</feature>
<gene>
    <name evidence="3" type="ORF">SPSIL_014440</name>
</gene>
<dbReference type="SUPFAM" id="SSF52743">
    <property type="entry name" value="Subtilisin-like"/>
    <property type="match status" value="1"/>
</dbReference>
<dbReference type="EMBL" id="CP155573">
    <property type="protein sequence ID" value="XFO65335.1"/>
    <property type="molecule type" value="Genomic_DNA"/>
</dbReference>
<dbReference type="InterPro" id="IPR000209">
    <property type="entry name" value="Peptidase_S8/S53_dom"/>
</dbReference>
<reference evidence="3" key="1">
    <citation type="submission" date="2024-05" db="EMBL/GenBank/DDBJ databases">
        <title>Isolation and characterization of Sporomusa carbonis sp. nov., a carboxydotrophic hydrogenogen in the genus of Sporomusa isolated from a charcoal burning pile.</title>
        <authorList>
            <person name="Boeer T."/>
            <person name="Rosenbaum F."/>
            <person name="Eysell L."/>
            <person name="Mueller V."/>
            <person name="Daniel R."/>
            <person name="Poehlein A."/>
        </authorList>
    </citation>
    <scope>NUCLEOTIDE SEQUENCE [LARGE SCALE GENOMIC DNA]</scope>
    <source>
        <strain evidence="3">DSM 10669</strain>
    </source>
</reference>
<accession>A0ABZ3II35</accession>
<dbReference type="Gene3D" id="3.40.50.200">
    <property type="entry name" value="Peptidase S8/S53 domain"/>
    <property type="match status" value="1"/>
</dbReference>
<sequence>MPERPLILFPKYESAERKKRPGGSPKFHAPTYDRQVQRLQPKLKALQSAIDNGRLHFTQSPDGIEPEYTLVLEVAMGDSKSFFTAVKNLGKDNDDVEWLFELIEDDIANDEDFYKTNTKNECVENGSISCKLFCVLTNIRALSEILTLWKNYSCDESFKFPIGKTGLRDVFRNLKDIHLWGTKERLEETGILDAWREDLKDPTLPELKCEIELFFRNSKIKRIQAQRRLEIMIKELGGRVLTASSIEAIGYHALLVTIPRQYVECILENSEGVSIVKADPVMFFKPTGQAVVRSTAESFTFNGAVEMPTEINGEPVIGLFDGLPQEHHPFLEGMLVIDDPDDYTSAYQIKDRLHGTSMASLIAHSDLNSGGISIARKIYVRPIMKPYPTLRGSCEYIPDDILIVDKIHESVRRLFEPVAGAVASTVKIINLSIGIGNLLFYNRISPLARLLDWLSLKYRVLFIVSAGNHSEDINLGIPFKDFSQLSEIEKDIQMIKILDENSRHLRLLSPAESMNSLTVGAVFDDNSNYVQNAVQILPCSNSFPSPISSLGKGINHSIKPDVLFKGGRSIMLRNFLNDNEGRWRIGCNANPPGVLSAQPIDIASSSNKVAYNFGTSDATAMISHEAAKCYDILQGIFYNEIGESVPSEYVALLIKAMLVHGAEWGTVADTICKALNLPGRAADDIHKWLGYGIPNISRVEECTKSRVTLIGYGDLEKESAHLYELPLPFDFHSKKIYRCLTVTLAYFTPIKPTVQKYRAAQLWFTIEDNNKKLVPSRLNADDKAVVRGTLQHEKFCSNSAVTWGKEDSLKIRISCREDAGIFENTIPYAIFVSFEVAEGLDIDVYQDVTTKIKQKVPATAVII</sequence>
<dbReference type="InterPro" id="IPR034074">
    <property type="entry name" value="Y4bN_pept_dom"/>
</dbReference>
<keyword evidence="4" id="KW-1185">Reference proteome</keyword>
<evidence type="ECO:0000259" key="2">
    <source>
        <dbReference type="Pfam" id="PF00082"/>
    </source>
</evidence>
<feature type="region of interest" description="Disordered" evidence="1">
    <location>
        <begin position="10"/>
        <end position="30"/>
    </location>
</feature>
<proteinExistence type="predicted"/>
<protein>
    <recommendedName>
        <fullName evidence="2">Peptidase S8/S53 domain-containing protein</fullName>
    </recommendedName>
</protein>
<name>A0ABZ3II35_9FIRM</name>